<comment type="caution">
    <text evidence="1">The sequence shown here is derived from an EMBL/GenBank/DDBJ whole genome shotgun (WGS) entry which is preliminary data.</text>
</comment>
<gene>
    <name evidence="1" type="ORF">MERR_LOCUS9308</name>
</gene>
<accession>A0A6D2IAA3</accession>
<protein>
    <submittedName>
        <fullName evidence="1">Uncharacterized protein</fullName>
    </submittedName>
</protein>
<reference evidence="1" key="1">
    <citation type="submission" date="2020-01" db="EMBL/GenBank/DDBJ databases">
        <authorList>
            <person name="Mishra B."/>
        </authorList>
    </citation>
    <scope>NUCLEOTIDE SEQUENCE [LARGE SCALE GENOMIC DNA]</scope>
</reference>
<evidence type="ECO:0000313" key="2">
    <source>
        <dbReference type="Proteomes" id="UP000467841"/>
    </source>
</evidence>
<organism evidence="1 2">
    <name type="scientific">Microthlaspi erraticum</name>
    <dbReference type="NCBI Taxonomy" id="1685480"/>
    <lineage>
        <taxon>Eukaryota</taxon>
        <taxon>Viridiplantae</taxon>
        <taxon>Streptophyta</taxon>
        <taxon>Embryophyta</taxon>
        <taxon>Tracheophyta</taxon>
        <taxon>Spermatophyta</taxon>
        <taxon>Magnoliopsida</taxon>
        <taxon>eudicotyledons</taxon>
        <taxon>Gunneridae</taxon>
        <taxon>Pentapetalae</taxon>
        <taxon>rosids</taxon>
        <taxon>malvids</taxon>
        <taxon>Brassicales</taxon>
        <taxon>Brassicaceae</taxon>
        <taxon>Coluteocarpeae</taxon>
        <taxon>Microthlaspi</taxon>
    </lineage>
</organism>
<proteinExistence type="predicted"/>
<keyword evidence="2" id="KW-1185">Reference proteome</keyword>
<dbReference type="AlphaFoldDB" id="A0A6D2IAA3"/>
<evidence type="ECO:0000313" key="1">
    <source>
        <dbReference type="EMBL" id="CAA7022073.1"/>
    </source>
</evidence>
<dbReference type="Proteomes" id="UP000467841">
    <property type="component" value="Unassembled WGS sequence"/>
</dbReference>
<name>A0A6D2IAA3_9BRAS</name>
<dbReference type="EMBL" id="CACVBM020000666">
    <property type="protein sequence ID" value="CAA7022073.1"/>
    <property type="molecule type" value="Genomic_DNA"/>
</dbReference>
<sequence>MSNNELIAFFDFKRDNFENLQFEAMLLIPKTLDHVALCSHMIRPDEFLKGSASASIYDMLNGRVWMGHDITTVDTLLEAEFKKIGKPPPTALSKIDELHFTSSNTELAIVAKKFGLGHQAYGRFKDCGNNLQAIMNCEAIMSCFELPEIKYEDDVHPMLSLIKYYHDEAVNTKHFSELALE</sequence>
<dbReference type="OrthoDB" id="1114069at2759"/>